<reference evidence="3 4" key="1">
    <citation type="submission" date="2020-08" db="EMBL/GenBank/DDBJ databases">
        <title>Genomic Encyclopedia of Type Strains, Phase IV (KMG-IV): sequencing the most valuable type-strain genomes for metagenomic binning, comparative biology and taxonomic classification.</title>
        <authorList>
            <person name="Goeker M."/>
        </authorList>
    </citation>
    <scope>NUCLEOTIDE SEQUENCE [LARGE SCALE GENOMIC DNA]</scope>
    <source>
        <strain evidence="3 4">DSM 29050</strain>
    </source>
</reference>
<evidence type="ECO:0000313" key="4">
    <source>
        <dbReference type="Proteomes" id="UP000581447"/>
    </source>
</evidence>
<sequence length="298" mass="35885">MKKLRLMTLFTATALSPVSAFAADIVPTSSNIPSAFDGAAGFQREDRRAERQAARAERTPEQREERRAERQQNRPERAQRAQTAQAQTQAPAPQPEANRQQRQPGVVRSERREASQEGRYYDRNRDGNLDRRWDQNRDGNLDRNWDRDRDGRLDRRLDRNDDERIDRRYDQNRNGQLDRRVDRNNDNRLDRSRGNDRWTNNWRNDRRYDWRSHRQSNSSYYRPGRYYAPYRGHSYSRISIGFSLGSGYYGSRYWINDPWEYRLPAAYGTYRWVRYYDDVLLVDIRNGRVVDIIRDFFW</sequence>
<evidence type="ECO:0000256" key="1">
    <source>
        <dbReference type="SAM" id="MobiDB-lite"/>
    </source>
</evidence>
<feature type="region of interest" description="Disordered" evidence="1">
    <location>
        <begin position="175"/>
        <end position="194"/>
    </location>
</feature>
<dbReference type="EMBL" id="JACIEA010000002">
    <property type="protein sequence ID" value="MBB3943595.1"/>
    <property type="molecule type" value="Genomic_DNA"/>
</dbReference>
<feature type="region of interest" description="Disordered" evidence="1">
    <location>
        <begin position="29"/>
        <end position="148"/>
    </location>
</feature>
<protein>
    <recommendedName>
        <fullName evidence="5">RcnB family protein</fullName>
    </recommendedName>
</protein>
<evidence type="ECO:0000256" key="2">
    <source>
        <dbReference type="SAM" id="SignalP"/>
    </source>
</evidence>
<comment type="caution">
    <text evidence="3">The sequence shown here is derived from an EMBL/GenBank/DDBJ whole genome shotgun (WGS) entry which is preliminary data.</text>
</comment>
<dbReference type="Pfam" id="PF11776">
    <property type="entry name" value="RcnB"/>
    <property type="match status" value="1"/>
</dbReference>
<feature type="compositionally biased region" description="Basic and acidic residues" evidence="1">
    <location>
        <begin position="108"/>
        <end position="148"/>
    </location>
</feature>
<feature type="signal peptide" evidence="2">
    <location>
        <begin position="1"/>
        <end position="22"/>
    </location>
</feature>
<feature type="compositionally biased region" description="Basic and acidic residues" evidence="1">
    <location>
        <begin position="43"/>
        <end position="79"/>
    </location>
</feature>
<proteinExistence type="predicted"/>
<feature type="chain" id="PRO_5032586414" description="RcnB family protein" evidence="2">
    <location>
        <begin position="23"/>
        <end position="298"/>
    </location>
</feature>
<accession>A0A840B614</accession>
<dbReference type="AlphaFoldDB" id="A0A840B614"/>
<dbReference type="InterPro" id="IPR024572">
    <property type="entry name" value="RcnB"/>
</dbReference>
<dbReference type="RefSeq" id="WP_183941890.1">
    <property type="nucleotide sequence ID" value="NZ_BAABBG010000005.1"/>
</dbReference>
<name>A0A840B614_9SPHN</name>
<dbReference type="Gene3D" id="3.10.450.160">
    <property type="entry name" value="inner membrane protein cigr"/>
    <property type="match status" value="1"/>
</dbReference>
<organism evidence="3 4">
    <name type="scientific">Sphingorhabdus rigui</name>
    <dbReference type="NCBI Taxonomy" id="1282858"/>
    <lineage>
        <taxon>Bacteria</taxon>
        <taxon>Pseudomonadati</taxon>
        <taxon>Pseudomonadota</taxon>
        <taxon>Alphaproteobacteria</taxon>
        <taxon>Sphingomonadales</taxon>
        <taxon>Sphingomonadaceae</taxon>
        <taxon>Sphingorhabdus</taxon>
    </lineage>
</organism>
<evidence type="ECO:0008006" key="5">
    <source>
        <dbReference type="Google" id="ProtNLM"/>
    </source>
</evidence>
<keyword evidence="4" id="KW-1185">Reference proteome</keyword>
<evidence type="ECO:0000313" key="3">
    <source>
        <dbReference type="EMBL" id="MBB3943595.1"/>
    </source>
</evidence>
<dbReference type="Proteomes" id="UP000581447">
    <property type="component" value="Unassembled WGS sequence"/>
</dbReference>
<gene>
    <name evidence="3" type="ORF">GGR91_001853</name>
</gene>
<feature type="compositionally biased region" description="Low complexity" evidence="1">
    <location>
        <begin position="80"/>
        <end position="97"/>
    </location>
</feature>
<keyword evidence="2" id="KW-0732">Signal</keyword>